<dbReference type="OrthoDB" id="5988093at2759"/>
<reference evidence="1 2" key="1">
    <citation type="submission" date="2020-06" db="EMBL/GenBank/DDBJ databases">
        <authorList>
            <person name="Li R."/>
            <person name="Bekaert M."/>
        </authorList>
    </citation>
    <scope>NUCLEOTIDE SEQUENCE [LARGE SCALE GENOMIC DNA]</scope>
    <source>
        <strain evidence="2">wild</strain>
    </source>
</reference>
<proteinExistence type="predicted"/>
<protein>
    <submittedName>
        <fullName evidence="1">Uncharacterized protein</fullName>
    </submittedName>
</protein>
<dbReference type="AlphaFoldDB" id="A0A6J8DV99"/>
<evidence type="ECO:0000313" key="2">
    <source>
        <dbReference type="Proteomes" id="UP000507470"/>
    </source>
</evidence>
<organism evidence="1 2">
    <name type="scientific">Mytilus coruscus</name>
    <name type="common">Sea mussel</name>
    <dbReference type="NCBI Taxonomy" id="42192"/>
    <lineage>
        <taxon>Eukaryota</taxon>
        <taxon>Metazoa</taxon>
        <taxon>Spiralia</taxon>
        <taxon>Lophotrochozoa</taxon>
        <taxon>Mollusca</taxon>
        <taxon>Bivalvia</taxon>
        <taxon>Autobranchia</taxon>
        <taxon>Pteriomorphia</taxon>
        <taxon>Mytilida</taxon>
        <taxon>Mytiloidea</taxon>
        <taxon>Mytilidae</taxon>
        <taxon>Mytilinae</taxon>
        <taxon>Mytilus</taxon>
    </lineage>
</organism>
<gene>
    <name evidence="1" type="ORF">MCOR_45468</name>
</gene>
<accession>A0A6J8DV99</accession>
<dbReference type="Proteomes" id="UP000507470">
    <property type="component" value="Unassembled WGS sequence"/>
</dbReference>
<name>A0A6J8DV99_MYTCO</name>
<keyword evidence="2" id="KW-1185">Reference proteome</keyword>
<dbReference type="EMBL" id="CACVKT020008031">
    <property type="protein sequence ID" value="CAC5412494.1"/>
    <property type="molecule type" value="Genomic_DNA"/>
</dbReference>
<evidence type="ECO:0000313" key="1">
    <source>
        <dbReference type="EMBL" id="CAC5412494.1"/>
    </source>
</evidence>
<sequence length="235" mass="26722">MADNTTSDTEESSFAPELERQISEIQANSMLSNGPVHDLDEHQKIWLVIGICLHNIITPILRKYVESVMTSLYTSLVKSDQINTQTYPGHLRGHPHQGVHIYYLNYDCINNNKALGRQNHLYDYKVQNAVDLSKLFLLSNMTHYNGFDDTCDASVLLGLVKNVDGFHPGVKATAACIRSDIRNPWAHCDFTQWNSTRYSLSFRLMENLIKNLGLSSSDKNQTLDQLIMWKTNGNM</sequence>